<keyword evidence="7" id="KW-1185">Reference proteome</keyword>
<organism evidence="6 7">
    <name type="scientific">Parasulfitobacter algicola</name>
    <dbReference type="NCBI Taxonomy" id="2614809"/>
    <lineage>
        <taxon>Bacteria</taxon>
        <taxon>Pseudomonadati</taxon>
        <taxon>Pseudomonadota</taxon>
        <taxon>Alphaproteobacteria</taxon>
        <taxon>Rhodobacterales</taxon>
        <taxon>Roseobacteraceae</taxon>
        <taxon>Parasulfitobacter</taxon>
    </lineage>
</organism>
<dbReference type="InterPro" id="IPR036388">
    <property type="entry name" value="WH-like_DNA-bd_sf"/>
</dbReference>
<dbReference type="InterPro" id="IPR036390">
    <property type="entry name" value="WH_DNA-bd_sf"/>
</dbReference>
<dbReference type="EMBL" id="JABUFE010000033">
    <property type="protein sequence ID" value="NSX57021.1"/>
    <property type="molecule type" value="Genomic_DNA"/>
</dbReference>
<dbReference type="PRINTS" id="PR00039">
    <property type="entry name" value="HTHLYSR"/>
</dbReference>
<evidence type="ECO:0000256" key="4">
    <source>
        <dbReference type="ARBA" id="ARBA00023163"/>
    </source>
</evidence>
<evidence type="ECO:0000256" key="3">
    <source>
        <dbReference type="ARBA" id="ARBA00023125"/>
    </source>
</evidence>
<dbReference type="PANTHER" id="PTHR30346:SF28">
    <property type="entry name" value="HTH-TYPE TRANSCRIPTIONAL REGULATOR CYNR"/>
    <property type="match status" value="1"/>
</dbReference>
<proteinExistence type="inferred from homology"/>
<dbReference type="Pfam" id="PF03466">
    <property type="entry name" value="LysR_substrate"/>
    <property type="match status" value="1"/>
</dbReference>
<feature type="domain" description="HTH lysR-type" evidence="5">
    <location>
        <begin position="4"/>
        <end position="61"/>
    </location>
</feature>
<dbReference type="InterPro" id="IPR000847">
    <property type="entry name" value="LysR_HTH_N"/>
</dbReference>
<dbReference type="SUPFAM" id="SSF53850">
    <property type="entry name" value="Periplasmic binding protein-like II"/>
    <property type="match status" value="1"/>
</dbReference>
<dbReference type="Pfam" id="PF00126">
    <property type="entry name" value="HTH_1"/>
    <property type="match status" value="1"/>
</dbReference>
<evidence type="ECO:0000256" key="1">
    <source>
        <dbReference type="ARBA" id="ARBA00009437"/>
    </source>
</evidence>
<reference evidence="6 7" key="1">
    <citation type="submission" date="2020-06" db="EMBL/GenBank/DDBJ databases">
        <title>Sulfitobacter algicola sp. nov., isolated from green algae.</title>
        <authorList>
            <person name="Wang C."/>
        </authorList>
    </citation>
    <scope>NUCLEOTIDE SEQUENCE [LARGE SCALE GENOMIC DNA]</scope>
    <source>
        <strain evidence="6 7">1151</strain>
    </source>
</reference>
<keyword evidence="2" id="KW-0805">Transcription regulation</keyword>
<dbReference type="Gene3D" id="3.40.190.10">
    <property type="entry name" value="Periplasmic binding protein-like II"/>
    <property type="match status" value="2"/>
</dbReference>
<keyword evidence="4" id="KW-0804">Transcription</keyword>
<comment type="similarity">
    <text evidence="1">Belongs to the LysR transcriptional regulatory family.</text>
</comment>
<dbReference type="CDD" id="cd08414">
    <property type="entry name" value="PBP2_LTTR_aromatics_like"/>
    <property type="match status" value="1"/>
</dbReference>
<protein>
    <submittedName>
        <fullName evidence="6">LysR family transcriptional regulator</fullName>
    </submittedName>
</protein>
<accession>A0ABX2J164</accession>
<keyword evidence="3" id="KW-0238">DNA-binding</keyword>
<evidence type="ECO:0000259" key="5">
    <source>
        <dbReference type="PROSITE" id="PS50931"/>
    </source>
</evidence>
<sequence>MLRIDLRQMRIFEALAEELHFGRTAHRLHTAQPVISKAIKDIEDEVGTTLVERTSRRVELTHAGKAFLASAKAALHHADVAVRAARSSTYEGIESLKLGLTIGAAQPKLGEIIRLFKERNPVAQIDVLELDEVTLGRAVSGGAVDAAIAWDQAIAAGLQRQHIFDVEMKVVLPEGHVLSDKAEISVDDLNEAEMILPSSAKQPVLRENYRAYCKAHGFEPQPVAEIANTADLLALVAGGVGIGHAPLPEGMTFPGVVIRSHAPDFKLGFDLVWSRPKPSVLELLRLLEKKVQVKPEPL</sequence>
<gene>
    <name evidence="6" type="ORF">HRQ87_19785</name>
</gene>
<dbReference type="SUPFAM" id="SSF46785">
    <property type="entry name" value="Winged helix' DNA-binding domain"/>
    <property type="match status" value="1"/>
</dbReference>
<dbReference type="PANTHER" id="PTHR30346">
    <property type="entry name" value="TRANSCRIPTIONAL DUAL REGULATOR HCAR-RELATED"/>
    <property type="match status" value="1"/>
</dbReference>
<dbReference type="Gene3D" id="1.10.10.10">
    <property type="entry name" value="Winged helix-like DNA-binding domain superfamily/Winged helix DNA-binding domain"/>
    <property type="match status" value="1"/>
</dbReference>
<dbReference type="InterPro" id="IPR005119">
    <property type="entry name" value="LysR_subst-bd"/>
</dbReference>
<evidence type="ECO:0000313" key="7">
    <source>
        <dbReference type="Proteomes" id="UP000777935"/>
    </source>
</evidence>
<dbReference type="RefSeq" id="WP_174140173.1">
    <property type="nucleotide sequence ID" value="NZ_JABUFE010000033.1"/>
</dbReference>
<name>A0ABX2J164_9RHOB</name>
<dbReference type="Proteomes" id="UP000777935">
    <property type="component" value="Unassembled WGS sequence"/>
</dbReference>
<evidence type="ECO:0000256" key="2">
    <source>
        <dbReference type="ARBA" id="ARBA00023015"/>
    </source>
</evidence>
<dbReference type="PROSITE" id="PS50931">
    <property type="entry name" value="HTH_LYSR"/>
    <property type="match status" value="1"/>
</dbReference>
<comment type="caution">
    <text evidence="6">The sequence shown here is derived from an EMBL/GenBank/DDBJ whole genome shotgun (WGS) entry which is preliminary data.</text>
</comment>
<evidence type="ECO:0000313" key="6">
    <source>
        <dbReference type="EMBL" id="NSX57021.1"/>
    </source>
</evidence>